<accession>A0A7G5GSL9</accession>
<dbReference type="KEGG" id="sfol:H3H32_28560"/>
<keyword evidence="5" id="KW-1185">Reference proteome</keyword>
<reference evidence="4 5" key="1">
    <citation type="submission" date="2020-07" db="EMBL/GenBank/DDBJ databases">
        <title>Spirosoma foliorum sp. nov., isolated from the leaves on the Nejang mountain Korea, Republic of.</title>
        <authorList>
            <person name="Ho H."/>
            <person name="Lee Y.-J."/>
            <person name="Nurcahyanto D.-A."/>
            <person name="Kim S.-G."/>
        </authorList>
    </citation>
    <scope>NUCLEOTIDE SEQUENCE [LARGE SCALE GENOMIC DNA]</scope>
    <source>
        <strain evidence="4 5">PL0136</strain>
    </source>
</reference>
<dbReference type="Pfam" id="PF00534">
    <property type="entry name" value="Glycos_transf_1"/>
    <property type="match status" value="1"/>
</dbReference>
<evidence type="ECO:0000259" key="3">
    <source>
        <dbReference type="Pfam" id="PF00534"/>
    </source>
</evidence>
<name>A0A7G5GSL9_9BACT</name>
<gene>
    <name evidence="4" type="ORF">H3H32_28560</name>
</gene>
<sequence>MKKVRVLHISTAHQPQDPRIVFKQCQTLAEHYDVFCALPHADSTIAPAIHFIRLPYFRRVIWRILVTCPFILLRCIWLRPKLVHVYVPEFLPFAYIFRLFGSRVIYEVQENLHKKMHLKTINKGFLLAKAFAWFDQLAQKHFYLIFTEHAYLETYTKLAKPHEVIYNYPLLSFLEPFRQPYNPSSTQPIFFYIGWLSFERAFDTLVEALAQLKKIHPKFSVHLFGQRTFTERDLIKLPNYSAIQPNLHFHGYTDQRIAFPCATGATAGLALLKPVGDYPDSYTTKLFEYMALGLPVITSDFALYLGIVERHQCGFCVSPSDPIQIANALAYLVDHPNEARAMGERGYKAVSQFYNWTSEAQKLLNFYEYILY</sequence>
<dbReference type="GO" id="GO:0016757">
    <property type="term" value="F:glycosyltransferase activity"/>
    <property type="evidence" value="ECO:0007669"/>
    <property type="project" value="UniProtKB-KW"/>
</dbReference>
<evidence type="ECO:0000313" key="5">
    <source>
        <dbReference type="Proteomes" id="UP000515369"/>
    </source>
</evidence>
<dbReference type="Gene3D" id="3.40.50.2000">
    <property type="entry name" value="Glycogen Phosphorylase B"/>
    <property type="match status" value="2"/>
</dbReference>
<protein>
    <submittedName>
        <fullName evidence="4">Glycosyltransferase</fullName>
    </submittedName>
</protein>
<dbReference type="PANTHER" id="PTHR12526:SF629">
    <property type="entry name" value="TEICHURONIC ACID BIOSYNTHESIS GLYCOSYLTRANSFERASE TUAH-RELATED"/>
    <property type="match status" value="1"/>
</dbReference>
<keyword evidence="1" id="KW-0328">Glycosyltransferase</keyword>
<evidence type="ECO:0000313" key="4">
    <source>
        <dbReference type="EMBL" id="QMW01861.1"/>
    </source>
</evidence>
<dbReference type="PANTHER" id="PTHR12526">
    <property type="entry name" value="GLYCOSYLTRANSFERASE"/>
    <property type="match status" value="1"/>
</dbReference>
<dbReference type="AlphaFoldDB" id="A0A7G5GSL9"/>
<dbReference type="InterPro" id="IPR001296">
    <property type="entry name" value="Glyco_trans_1"/>
</dbReference>
<evidence type="ECO:0000256" key="1">
    <source>
        <dbReference type="ARBA" id="ARBA00022676"/>
    </source>
</evidence>
<evidence type="ECO:0000256" key="2">
    <source>
        <dbReference type="ARBA" id="ARBA00022679"/>
    </source>
</evidence>
<keyword evidence="2 4" id="KW-0808">Transferase</keyword>
<dbReference type="Proteomes" id="UP000515369">
    <property type="component" value="Chromosome"/>
</dbReference>
<feature type="domain" description="Glycosyl transferase family 1" evidence="3">
    <location>
        <begin position="177"/>
        <end position="348"/>
    </location>
</feature>
<organism evidence="4 5">
    <name type="scientific">Spirosoma foliorum</name>
    <dbReference type="NCBI Taxonomy" id="2710596"/>
    <lineage>
        <taxon>Bacteria</taxon>
        <taxon>Pseudomonadati</taxon>
        <taxon>Bacteroidota</taxon>
        <taxon>Cytophagia</taxon>
        <taxon>Cytophagales</taxon>
        <taxon>Cytophagaceae</taxon>
        <taxon>Spirosoma</taxon>
    </lineage>
</organism>
<dbReference type="RefSeq" id="WP_182459137.1">
    <property type="nucleotide sequence ID" value="NZ_CP059732.1"/>
</dbReference>
<dbReference type="EMBL" id="CP059732">
    <property type="protein sequence ID" value="QMW01861.1"/>
    <property type="molecule type" value="Genomic_DNA"/>
</dbReference>
<proteinExistence type="predicted"/>
<dbReference type="SUPFAM" id="SSF53756">
    <property type="entry name" value="UDP-Glycosyltransferase/glycogen phosphorylase"/>
    <property type="match status" value="1"/>
</dbReference>